<dbReference type="InterPro" id="IPR023299">
    <property type="entry name" value="ATPase_P-typ_cyto_dom_N"/>
</dbReference>
<comment type="similarity">
    <text evidence="2">Belongs to the cation transport ATPase (P-type) (TC 3.A.3) family. Type IIA subfamily.</text>
</comment>
<dbReference type="PROSITE" id="PS00154">
    <property type="entry name" value="ATPASE_E1_E2"/>
    <property type="match status" value="1"/>
</dbReference>
<evidence type="ECO:0000256" key="8">
    <source>
        <dbReference type="ARBA" id="ARBA00022989"/>
    </source>
</evidence>
<dbReference type="SUPFAM" id="SSF56784">
    <property type="entry name" value="HAD-like"/>
    <property type="match status" value="1"/>
</dbReference>
<evidence type="ECO:0000313" key="12">
    <source>
        <dbReference type="EMBL" id="MFA0792327.1"/>
    </source>
</evidence>
<dbReference type="SFLD" id="SFLDS00003">
    <property type="entry name" value="Haloacid_Dehalogenase"/>
    <property type="match status" value="1"/>
</dbReference>
<comment type="subcellular location">
    <subcellularLocation>
        <location evidence="1">Cell membrane</location>
        <topology evidence="1">Multi-pass membrane protein</topology>
    </subcellularLocation>
</comment>
<keyword evidence="3" id="KW-1003">Cell membrane</keyword>
<name>A0ABV4NS01_9GAMM</name>
<feature type="transmembrane region" description="Helical" evidence="10">
    <location>
        <begin position="727"/>
        <end position="745"/>
    </location>
</feature>
<feature type="transmembrane region" description="Helical" evidence="10">
    <location>
        <begin position="86"/>
        <end position="102"/>
    </location>
</feature>
<dbReference type="InterPro" id="IPR006068">
    <property type="entry name" value="ATPase_P-typ_cation-transptr_C"/>
</dbReference>
<protein>
    <submittedName>
        <fullName evidence="12">Cation-transporting P-type ATPase</fullName>
    </submittedName>
</protein>
<feature type="transmembrane region" description="Helical" evidence="10">
    <location>
        <begin position="696"/>
        <end position="721"/>
    </location>
</feature>
<dbReference type="Pfam" id="PF00689">
    <property type="entry name" value="Cation_ATPase_C"/>
    <property type="match status" value="1"/>
</dbReference>
<dbReference type="Gene3D" id="2.70.150.10">
    <property type="entry name" value="Calcium-transporting ATPase, cytoplasmic transduction domain A"/>
    <property type="match status" value="1"/>
</dbReference>
<dbReference type="SUPFAM" id="SSF81653">
    <property type="entry name" value="Calcium ATPase, transduction domain A"/>
    <property type="match status" value="1"/>
</dbReference>
<dbReference type="PRINTS" id="PR00119">
    <property type="entry name" value="CATATPASE"/>
</dbReference>
<feature type="domain" description="Cation-transporting P-type ATPase N-terminal" evidence="11">
    <location>
        <begin position="9"/>
        <end position="82"/>
    </location>
</feature>
<evidence type="ECO:0000256" key="10">
    <source>
        <dbReference type="SAM" id="Phobius"/>
    </source>
</evidence>
<dbReference type="Pfam" id="PF13246">
    <property type="entry name" value="Cation_ATPase"/>
    <property type="match status" value="1"/>
</dbReference>
<dbReference type="SUPFAM" id="SSF81660">
    <property type="entry name" value="Metal cation-transporting ATPase, ATP-binding domain N"/>
    <property type="match status" value="1"/>
</dbReference>
<dbReference type="SFLD" id="SFLDG00002">
    <property type="entry name" value="C1.7:_P-type_atpase_like"/>
    <property type="match status" value="1"/>
</dbReference>
<dbReference type="PANTHER" id="PTHR43294">
    <property type="entry name" value="SODIUM/POTASSIUM-TRANSPORTING ATPASE SUBUNIT ALPHA"/>
    <property type="match status" value="1"/>
</dbReference>
<dbReference type="Pfam" id="PF00690">
    <property type="entry name" value="Cation_ATPase_N"/>
    <property type="match status" value="1"/>
</dbReference>
<evidence type="ECO:0000256" key="7">
    <source>
        <dbReference type="ARBA" id="ARBA00022967"/>
    </source>
</evidence>
<evidence type="ECO:0000256" key="4">
    <source>
        <dbReference type="ARBA" id="ARBA00022692"/>
    </source>
</evidence>
<evidence type="ECO:0000256" key="2">
    <source>
        <dbReference type="ARBA" id="ARBA00005675"/>
    </source>
</evidence>
<dbReference type="Pfam" id="PF00122">
    <property type="entry name" value="E1-E2_ATPase"/>
    <property type="match status" value="1"/>
</dbReference>
<dbReference type="InterPro" id="IPR018303">
    <property type="entry name" value="ATPase_P-typ_P_site"/>
</dbReference>
<dbReference type="InterPro" id="IPR023298">
    <property type="entry name" value="ATPase_P-typ_TM_dom_sf"/>
</dbReference>
<keyword evidence="4 10" id="KW-0812">Transmembrane</keyword>
<keyword evidence="5" id="KW-0547">Nucleotide-binding</keyword>
<dbReference type="InterPro" id="IPR008250">
    <property type="entry name" value="ATPase_P-typ_transduc_dom_A_sf"/>
</dbReference>
<keyword evidence="6" id="KW-0067">ATP-binding</keyword>
<dbReference type="InterPro" id="IPR050510">
    <property type="entry name" value="Cation_transp_ATPase_P-type"/>
</dbReference>
<dbReference type="InterPro" id="IPR023214">
    <property type="entry name" value="HAD_sf"/>
</dbReference>
<evidence type="ECO:0000256" key="1">
    <source>
        <dbReference type="ARBA" id="ARBA00004651"/>
    </source>
</evidence>
<evidence type="ECO:0000256" key="9">
    <source>
        <dbReference type="ARBA" id="ARBA00023136"/>
    </source>
</evidence>
<feature type="transmembrane region" description="Helical" evidence="10">
    <location>
        <begin position="61"/>
        <end position="80"/>
    </location>
</feature>
<dbReference type="PRINTS" id="PR00120">
    <property type="entry name" value="HATPASE"/>
</dbReference>
<proteinExistence type="inferred from homology"/>
<comment type="caution">
    <text evidence="12">The sequence shown here is derived from an EMBL/GenBank/DDBJ whole genome shotgun (WGS) entry which is preliminary data.</text>
</comment>
<keyword evidence="13" id="KW-1185">Reference proteome</keyword>
<dbReference type="CDD" id="cd02080">
    <property type="entry name" value="P-type_ATPase_cation"/>
    <property type="match status" value="1"/>
</dbReference>
<dbReference type="InterPro" id="IPR044492">
    <property type="entry name" value="P_typ_ATPase_HD_dom"/>
</dbReference>
<feature type="transmembrane region" description="Helical" evidence="10">
    <location>
        <begin position="249"/>
        <end position="270"/>
    </location>
</feature>
<dbReference type="RefSeq" id="WP_371844701.1">
    <property type="nucleotide sequence ID" value="NZ_JBGMEL010000022.1"/>
</dbReference>
<feature type="transmembrane region" description="Helical" evidence="10">
    <location>
        <begin position="800"/>
        <end position="818"/>
    </location>
</feature>
<dbReference type="InterPro" id="IPR004014">
    <property type="entry name" value="ATPase_P-typ_cation-transptr_N"/>
</dbReference>
<reference evidence="12 13" key="1">
    <citation type="submission" date="2024-08" db="EMBL/GenBank/DDBJ databases">
        <authorList>
            <person name="Ishaq N."/>
        </authorList>
    </citation>
    <scope>NUCLEOTIDE SEQUENCE [LARGE SCALE GENOMIC DNA]</scope>
    <source>
        <strain evidence="12 13">JCM 30400</strain>
    </source>
</reference>
<dbReference type="SFLD" id="SFLDF00027">
    <property type="entry name" value="p-type_atpase"/>
    <property type="match status" value="1"/>
</dbReference>
<dbReference type="InterPro" id="IPR036412">
    <property type="entry name" value="HAD-like_sf"/>
</dbReference>
<feature type="transmembrane region" description="Helical" evidence="10">
    <location>
        <begin position="868"/>
        <end position="887"/>
    </location>
</feature>
<dbReference type="InterPro" id="IPR059000">
    <property type="entry name" value="ATPase_P-type_domA"/>
</dbReference>
<sequence length="911" mass="98443">MPQTKPEKNWHALPKKAVLSALGTSMLGLSEPEATARLETHGPNCLPAPPRKRLLRRFFSHFNNILIYVLLAAALITGVLQHWVDTAVILAVVIVNAAIGFAQEGKAEKAMDAIRHMLAPRAAVIRDKQRQTVPGRNLVPGDLVFIEAGDKVPADLRLLTAHGLQIQEAILTGESLAVEKRTDPVSIDAALGDRSCLAYSGTNVTTGQGLGVVVATGEETEIGHISGMLANVQRLTTPLIEQMGNFAKWLAIFILAVAALILAFGLFVLQHDFAELFMAIVGLSVAAIPEGLPAVLTITLAVGVQAMARRNAIVRRLPAIETLGSVSVICTDKTGTLTRNEMSVASVITGDGQHYTISGNGYEPLGEIKPADNPQSTPNRLPLSELAHIAVLCNDAELRKKGNTWTVEGDPMEGALLTFAAKAGMDAAQTRKYWARTDIIPFDSGHKFMATLNHDHENHALIAVKGAPEQILTMCETCRITVGRDSELKENDWRRLAEALAAQGQRVLALAIKTVTPEHTVLEHSDVQGTLTLLGLVGLIDPPRQEAIAAVAECRKAGIRVKMITGDHIATAKAIGQQIGLLCPNRAMTGADIDNLDDKTLGEEVLKTDIFARTRPEHKLRLVAALQAHSLTVAMTGDGVNDAPALKRADVGIAMGQKGSEAAKEASELVLADDDFASIGAAVREGRTVYDNIKKVISWTLPTNAGEASTIIVALVFGMVLPITPIQILWVNLITAVTLGIALAFEPTEENTMRRPPRLRSEPLLTNVLVWHIALVSILFLCGVFGVYTYATERQYSLDMARTMAMNTLVVMEIFHLFFIRNMYGTSLTWKAVRGTRVVWLAVLVVCAGQFAMTYLPPMQKIFATEAVSFADGILIVGIGVVLFAIVETEKQIRLRLFKHAAFSGSRLEPD</sequence>
<dbReference type="EMBL" id="JBGMEL010000022">
    <property type="protein sequence ID" value="MFA0792327.1"/>
    <property type="molecule type" value="Genomic_DNA"/>
</dbReference>
<dbReference type="Proteomes" id="UP001569414">
    <property type="component" value="Unassembled WGS sequence"/>
</dbReference>
<accession>A0ABV4NS01</accession>
<evidence type="ECO:0000256" key="5">
    <source>
        <dbReference type="ARBA" id="ARBA00022741"/>
    </source>
</evidence>
<dbReference type="Gene3D" id="3.40.50.1000">
    <property type="entry name" value="HAD superfamily/HAD-like"/>
    <property type="match status" value="1"/>
</dbReference>
<organism evidence="12 13">
    <name type="scientific">Microbulbifer echini</name>
    <dbReference type="NCBI Taxonomy" id="1529067"/>
    <lineage>
        <taxon>Bacteria</taxon>
        <taxon>Pseudomonadati</taxon>
        <taxon>Pseudomonadota</taxon>
        <taxon>Gammaproteobacteria</taxon>
        <taxon>Cellvibrionales</taxon>
        <taxon>Microbulbiferaceae</taxon>
        <taxon>Microbulbifer</taxon>
    </lineage>
</organism>
<dbReference type="Gene3D" id="1.20.1110.10">
    <property type="entry name" value="Calcium-transporting ATPase, transmembrane domain"/>
    <property type="match status" value="1"/>
</dbReference>
<dbReference type="InterPro" id="IPR001757">
    <property type="entry name" value="P_typ_ATPase"/>
</dbReference>
<keyword evidence="8 10" id="KW-1133">Transmembrane helix</keyword>
<dbReference type="PANTHER" id="PTHR43294:SF21">
    <property type="entry name" value="CATION TRANSPORTING ATPASE"/>
    <property type="match status" value="1"/>
</dbReference>
<feature type="transmembrane region" description="Helical" evidence="10">
    <location>
        <begin position="765"/>
        <end position="788"/>
    </location>
</feature>
<evidence type="ECO:0000256" key="3">
    <source>
        <dbReference type="ARBA" id="ARBA00022475"/>
    </source>
</evidence>
<gene>
    <name evidence="12" type="ORF">ACCI51_17450</name>
</gene>
<keyword evidence="7" id="KW-1278">Translocase</keyword>
<dbReference type="SMART" id="SM00831">
    <property type="entry name" value="Cation_ATPase_N"/>
    <property type="match status" value="1"/>
</dbReference>
<feature type="transmembrane region" description="Helical" evidence="10">
    <location>
        <begin position="838"/>
        <end position="856"/>
    </location>
</feature>
<keyword evidence="9 10" id="KW-0472">Membrane</keyword>
<feature type="transmembrane region" description="Helical" evidence="10">
    <location>
        <begin position="276"/>
        <end position="302"/>
    </location>
</feature>
<dbReference type="SUPFAM" id="SSF81665">
    <property type="entry name" value="Calcium ATPase, transmembrane domain M"/>
    <property type="match status" value="1"/>
</dbReference>
<dbReference type="Gene3D" id="3.40.1110.10">
    <property type="entry name" value="Calcium-transporting ATPase, cytoplasmic domain N"/>
    <property type="match status" value="1"/>
</dbReference>
<evidence type="ECO:0000259" key="11">
    <source>
        <dbReference type="SMART" id="SM00831"/>
    </source>
</evidence>
<dbReference type="NCBIfam" id="TIGR01494">
    <property type="entry name" value="ATPase_P-type"/>
    <property type="match status" value="2"/>
</dbReference>
<evidence type="ECO:0000256" key="6">
    <source>
        <dbReference type="ARBA" id="ARBA00022840"/>
    </source>
</evidence>
<evidence type="ECO:0000313" key="13">
    <source>
        <dbReference type="Proteomes" id="UP001569414"/>
    </source>
</evidence>